<accession>A0AAW5ZZF7</accession>
<reference evidence="2" key="1">
    <citation type="submission" date="2023-01" db="EMBL/GenBank/DDBJ databases">
        <title>Human gut microbiome strain richness.</title>
        <authorList>
            <person name="Chen-Liaw A."/>
        </authorList>
    </citation>
    <scope>NUCLEOTIDE SEQUENCE</scope>
    <source>
        <strain evidence="2">BSD2780120875st1_E5_BSD2780120875b_170604</strain>
    </source>
</reference>
<keyword evidence="1" id="KW-0472">Membrane</keyword>
<comment type="caution">
    <text evidence="2">The sequence shown here is derived from an EMBL/GenBank/DDBJ whole genome shotgun (WGS) entry which is preliminary data.</text>
</comment>
<feature type="transmembrane region" description="Helical" evidence="1">
    <location>
        <begin position="12"/>
        <end position="32"/>
    </location>
</feature>
<protein>
    <submittedName>
        <fullName evidence="2">Uncharacterized protein</fullName>
    </submittedName>
</protein>
<name>A0AAW5ZZF7_9BIFI</name>
<dbReference type="Proteomes" id="UP001211105">
    <property type="component" value="Unassembled WGS sequence"/>
</dbReference>
<dbReference type="EMBL" id="JAQKGX010000003">
    <property type="protein sequence ID" value="MDB1161994.1"/>
    <property type="molecule type" value="Genomic_DNA"/>
</dbReference>
<evidence type="ECO:0000256" key="1">
    <source>
        <dbReference type="SAM" id="Phobius"/>
    </source>
</evidence>
<sequence>MLRAVKRFIKIVLLVLISPFVLFMLGLVLSIVRLGDFLTDDD</sequence>
<proteinExistence type="predicted"/>
<organism evidence="2 3">
    <name type="scientific">Bifidobacterium catenulatum</name>
    <dbReference type="NCBI Taxonomy" id="1686"/>
    <lineage>
        <taxon>Bacteria</taxon>
        <taxon>Bacillati</taxon>
        <taxon>Actinomycetota</taxon>
        <taxon>Actinomycetes</taxon>
        <taxon>Bifidobacteriales</taxon>
        <taxon>Bifidobacteriaceae</taxon>
        <taxon>Bifidobacterium</taxon>
    </lineage>
</organism>
<gene>
    <name evidence="2" type="ORF">PL707_06895</name>
</gene>
<evidence type="ECO:0000313" key="2">
    <source>
        <dbReference type="EMBL" id="MDB1161994.1"/>
    </source>
</evidence>
<keyword evidence="1" id="KW-0812">Transmembrane</keyword>
<dbReference type="RefSeq" id="WP_267471475.1">
    <property type="nucleotide sequence ID" value="NZ_JADMXZ010000002.1"/>
</dbReference>
<dbReference type="AlphaFoldDB" id="A0AAW5ZZF7"/>
<evidence type="ECO:0000313" key="3">
    <source>
        <dbReference type="Proteomes" id="UP001211105"/>
    </source>
</evidence>
<keyword evidence="1" id="KW-1133">Transmembrane helix</keyword>